<accession>A0A2V1CZI8</accession>
<keyword evidence="3" id="KW-1185">Reference proteome</keyword>
<name>A0A2V1CZI8_9PLEO</name>
<gene>
    <name evidence="2" type="ORF">DM02DRAFT_369532</name>
</gene>
<evidence type="ECO:0000313" key="3">
    <source>
        <dbReference type="Proteomes" id="UP000244855"/>
    </source>
</evidence>
<evidence type="ECO:0000256" key="1">
    <source>
        <dbReference type="SAM" id="MobiDB-lite"/>
    </source>
</evidence>
<dbReference type="EMBL" id="KZ805951">
    <property type="protein sequence ID" value="PVH91125.1"/>
    <property type="molecule type" value="Genomic_DNA"/>
</dbReference>
<evidence type="ECO:0000313" key="2">
    <source>
        <dbReference type="EMBL" id="PVH91125.1"/>
    </source>
</evidence>
<dbReference type="AlphaFoldDB" id="A0A2V1CZI8"/>
<feature type="compositionally biased region" description="Low complexity" evidence="1">
    <location>
        <begin position="104"/>
        <end position="115"/>
    </location>
</feature>
<proteinExistence type="predicted"/>
<feature type="region of interest" description="Disordered" evidence="1">
    <location>
        <begin position="99"/>
        <end position="134"/>
    </location>
</feature>
<feature type="non-terminal residue" evidence="2">
    <location>
        <position position="1"/>
    </location>
</feature>
<organism evidence="2 3">
    <name type="scientific">Periconia macrospinosa</name>
    <dbReference type="NCBI Taxonomy" id="97972"/>
    <lineage>
        <taxon>Eukaryota</taxon>
        <taxon>Fungi</taxon>
        <taxon>Dikarya</taxon>
        <taxon>Ascomycota</taxon>
        <taxon>Pezizomycotina</taxon>
        <taxon>Dothideomycetes</taxon>
        <taxon>Pleosporomycetidae</taxon>
        <taxon>Pleosporales</taxon>
        <taxon>Massarineae</taxon>
        <taxon>Periconiaceae</taxon>
        <taxon>Periconia</taxon>
    </lineage>
</organism>
<sequence length="134" mass="14450">VHYSIYELVNLFNLAIDNCIFCGYIPASIITIYIITNRFNVSALCLSEASSVGDCLIVCCRLMKSILNYSIGVINRRLSLSGGRKSSRSWFPCCVGSSRPVRTVSAPPASVGSPPETRCTEAGQKNTARPGPSV</sequence>
<protein>
    <submittedName>
        <fullName evidence="2">Uncharacterized protein</fullName>
    </submittedName>
</protein>
<dbReference type="Proteomes" id="UP000244855">
    <property type="component" value="Unassembled WGS sequence"/>
</dbReference>
<reference evidence="2 3" key="1">
    <citation type="journal article" date="2018" name="Sci. Rep.">
        <title>Comparative genomics provides insights into the lifestyle and reveals functional heterogeneity of dark septate endophytic fungi.</title>
        <authorList>
            <person name="Knapp D.G."/>
            <person name="Nemeth J.B."/>
            <person name="Barry K."/>
            <person name="Hainaut M."/>
            <person name="Henrissat B."/>
            <person name="Johnson J."/>
            <person name="Kuo A."/>
            <person name="Lim J.H.P."/>
            <person name="Lipzen A."/>
            <person name="Nolan M."/>
            <person name="Ohm R.A."/>
            <person name="Tamas L."/>
            <person name="Grigoriev I.V."/>
            <person name="Spatafora J.W."/>
            <person name="Nagy L.G."/>
            <person name="Kovacs G.M."/>
        </authorList>
    </citation>
    <scope>NUCLEOTIDE SEQUENCE [LARGE SCALE GENOMIC DNA]</scope>
    <source>
        <strain evidence="2 3">DSE2036</strain>
    </source>
</reference>